<evidence type="ECO:0000256" key="1">
    <source>
        <dbReference type="SAM" id="MobiDB-lite"/>
    </source>
</evidence>
<dbReference type="EMBL" id="KV419419">
    <property type="protein sequence ID" value="KZS90755.1"/>
    <property type="molecule type" value="Genomic_DNA"/>
</dbReference>
<evidence type="ECO:0000313" key="2">
    <source>
        <dbReference type="EMBL" id="KZS90755.1"/>
    </source>
</evidence>
<organism evidence="2 3">
    <name type="scientific">Sistotremastrum niveocremeum HHB9708</name>
    <dbReference type="NCBI Taxonomy" id="1314777"/>
    <lineage>
        <taxon>Eukaryota</taxon>
        <taxon>Fungi</taxon>
        <taxon>Dikarya</taxon>
        <taxon>Basidiomycota</taxon>
        <taxon>Agaricomycotina</taxon>
        <taxon>Agaricomycetes</taxon>
        <taxon>Sistotremastrales</taxon>
        <taxon>Sistotremastraceae</taxon>
        <taxon>Sertulicium</taxon>
        <taxon>Sertulicium niveocremeum</taxon>
    </lineage>
</organism>
<feature type="region of interest" description="Disordered" evidence="1">
    <location>
        <begin position="963"/>
        <end position="1019"/>
    </location>
</feature>
<dbReference type="AlphaFoldDB" id="A0A164RPL6"/>
<protein>
    <submittedName>
        <fullName evidence="2">Uncharacterized protein</fullName>
    </submittedName>
</protein>
<gene>
    <name evidence="2" type="ORF">SISNIDRAFT_488052</name>
</gene>
<feature type="compositionally biased region" description="Acidic residues" evidence="1">
    <location>
        <begin position="464"/>
        <end position="474"/>
    </location>
</feature>
<accession>A0A164RPL6</accession>
<feature type="region of interest" description="Disordered" evidence="1">
    <location>
        <begin position="600"/>
        <end position="626"/>
    </location>
</feature>
<feature type="compositionally biased region" description="Basic residues" evidence="1">
    <location>
        <begin position="980"/>
        <end position="992"/>
    </location>
</feature>
<evidence type="ECO:0000313" key="3">
    <source>
        <dbReference type="Proteomes" id="UP000076722"/>
    </source>
</evidence>
<sequence length="1134" mass="123958">MSENTDWSAILKSCRNPHCSSKDPHIPGSCCSFFESQDGTIDIKNVTKARLFASKCLWCDCSAQSHCHRPDQNNGPPVAPGGQVIAHHAPPAPQALPGEAPPPYAHHAPMQLAPIAPVHHPPQAPPPVPPVISRPAANAQHAVPQVNPLQTVIAQRETALANAIQAIPGQVGYRNMGEYARARDEPTGRKRKKKNQGAKGKNKAPPPKRQKTSPPPAPEKNEGPKLYSVVLIPDGRLVAQSQHKLLIPMGTSAVKTKAIRKHHVDARGKHPDRPLEPYGRNLLGFPVPAQDRFYDYVDQKYWGKFEALPSDSAAAVDQKIRTALSHIPQFPHEEPDCYRFLKVKSGGHGRTGALIYFTRGKNAGDLGDSVTASTLKRLASNHRNIPDAMRPNGRKVIFVALKITHRPLPTDDTDEFELMEAPGPVGEKRQKKAAKAKETFVVSDEDMESESGGSSDESSAASSGEEESGEESDKESDKEGGKESREEKGKEREVHVKVEEEDDPLNVLVPHARPYKREGGPQADEEEDEGVWEVYNPTLWEPGEASSSRRQLPFDGGQLAAAKSESHVPIQASSSANSYAAGSESAPGAVAIQSVVPPVVNNKGGEKHKNTGEGSQATAQKPSGKKKIVQAVSDVKPEGRSAHDIAADCAMQAEMLLTILENIHKPSQATSWYPDSACAPYSETSCREEYWKLDSALTKVGMGRENDVTAAEGLLDASERYIKAFPIQALPRLMDGPGTRRFLVNNVKFGHYGLSPHATLLRTLLNVLSRGWILEKLDAQVSMSILSIGDLLSRVIAAVRYFKSCGSEGSARVPARMFLDREPFGQLQRHLVRSVGHLSVGGEAYIIPALHLPKPNAKIAISAEMFDDAMLKDFGHPSEEGYIDVERMHLGSVRKEGDHRGGMGDVMGVFQLFLDEVPRVIEDYDSYLEVFTRWAKIFIKSIQYDREIKGMRALKDPQLAYDSEESEGEDIGAVAPTAGPKKRPRPKMKGKAVTKTSTRELAEAQAPNTTGAPSDGARSVAVEPAANEAGLKELKWQPNIPATVDAETRAKLLEIAGVEDAKDLIRRLAEHWQHPMRKIPRRVLTAVDRRKGLKELREAYEDKPEDSYSDPAWGRVAPVLMAIIDRRLSAPGTP</sequence>
<proteinExistence type="predicted"/>
<dbReference type="Proteomes" id="UP000076722">
    <property type="component" value="Unassembled WGS sequence"/>
</dbReference>
<feature type="region of interest" description="Disordered" evidence="1">
    <location>
        <begin position="408"/>
        <end position="529"/>
    </location>
</feature>
<keyword evidence="3" id="KW-1185">Reference proteome</keyword>
<feature type="region of interest" description="Disordered" evidence="1">
    <location>
        <begin position="179"/>
        <end position="224"/>
    </location>
</feature>
<name>A0A164RPL6_9AGAM</name>
<feature type="compositionally biased region" description="Low complexity" evidence="1">
    <location>
        <begin position="450"/>
        <end position="463"/>
    </location>
</feature>
<reference evidence="2 3" key="1">
    <citation type="journal article" date="2016" name="Mol. Biol. Evol.">
        <title>Comparative Genomics of Early-Diverging Mushroom-Forming Fungi Provides Insights into the Origins of Lignocellulose Decay Capabilities.</title>
        <authorList>
            <person name="Nagy L.G."/>
            <person name="Riley R."/>
            <person name="Tritt A."/>
            <person name="Adam C."/>
            <person name="Daum C."/>
            <person name="Floudas D."/>
            <person name="Sun H."/>
            <person name="Yadav J.S."/>
            <person name="Pangilinan J."/>
            <person name="Larsson K.H."/>
            <person name="Matsuura K."/>
            <person name="Barry K."/>
            <person name="Labutti K."/>
            <person name="Kuo R."/>
            <person name="Ohm R.A."/>
            <person name="Bhattacharya S.S."/>
            <person name="Shirouzu T."/>
            <person name="Yoshinaga Y."/>
            <person name="Martin F.M."/>
            <person name="Grigoriev I.V."/>
            <person name="Hibbett D.S."/>
        </authorList>
    </citation>
    <scope>NUCLEOTIDE SEQUENCE [LARGE SCALE GENOMIC DNA]</scope>
    <source>
        <strain evidence="2 3">HHB9708</strain>
    </source>
</reference>
<feature type="compositionally biased region" description="Polar residues" evidence="1">
    <location>
        <begin position="612"/>
        <end position="621"/>
    </location>
</feature>
<feature type="compositionally biased region" description="Basic and acidic residues" evidence="1">
    <location>
        <begin position="475"/>
        <end position="498"/>
    </location>
</feature>
<feature type="compositionally biased region" description="Basic residues" evidence="1">
    <location>
        <begin position="189"/>
        <end position="211"/>
    </location>
</feature>